<dbReference type="Proteomes" id="UP001238603">
    <property type="component" value="Unassembled WGS sequence"/>
</dbReference>
<gene>
    <name evidence="1" type="ORF">QRD43_09625</name>
</gene>
<name>A0ABT7LIA5_9BURK</name>
<dbReference type="EMBL" id="JASVDS010000002">
    <property type="protein sequence ID" value="MDL5032169.1"/>
    <property type="molecule type" value="Genomic_DNA"/>
</dbReference>
<accession>A0ABT7LIA5</accession>
<sequence>MTLLLAPICGMADGKPAGPPSRFLFSVSHMGTSNELQIVGGRLKCTRHDRGSTTRPKMRQPTPEDWRRLRQVLDDANVWRWRPSYSPQGVEVMDGQLWRLEVRYADAAVTSRGYAEYPAVDGSLAAGPEKPSVWFPLRKALVELAPGCLDWRPS</sequence>
<protein>
    <submittedName>
        <fullName evidence="1">Uncharacterized protein</fullName>
    </submittedName>
</protein>
<proteinExistence type="predicted"/>
<keyword evidence="2" id="KW-1185">Reference proteome</keyword>
<reference evidence="1 2" key="1">
    <citation type="submission" date="2023-06" db="EMBL/GenBank/DDBJ databases">
        <title>Pelomonas sp. APW6 16S ribosomal RNA gene genome sequencing and assembly.</title>
        <authorList>
            <person name="Woo H."/>
        </authorList>
    </citation>
    <scope>NUCLEOTIDE SEQUENCE [LARGE SCALE GENOMIC DNA]</scope>
    <source>
        <strain evidence="1 2">APW6</strain>
    </source>
</reference>
<comment type="caution">
    <text evidence="1">The sequence shown here is derived from an EMBL/GenBank/DDBJ whole genome shotgun (WGS) entry which is preliminary data.</text>
</comment>
<dbReference type="RefSeq" id="WP_285982262.1">
    <property type="nucleotide sequence ID" value="NZ_JASVDS010000002.1"/>
</dbReference>
<evidence type="ECO:0000313" key="2">
    <source>
        <dbReference type="Proteomes" id="UP001238603"/>
    </source>
</evidence>
<evidence type="ECO:0000313" key="1">
    <source>
        <dbReference type="EMBL" id="MDL5032169.1"/>
    </source>
</evidence>
<organism evidence="1 2">
    <name type="scientific">Roseateles subflavus</name>
    <dbReference type="NCBI Taxonomy" id="3053353"/>
    <lineage>
        <taxon>Bacteria</taxon>
        <taxon>Pseudomonadati</taxon>
        <taxon>Pseudomonadota</taxon>
        <taxon>Betaproteobacteria</taxon>
        <taxon>Burkholderiales</taxon>
        <taxon>Sphaerotilaceae</taxon>
        <taxon>Roseateles</taxon>
    </lineage>
</organism>